<comment type="caution">
    <text evidence="1">The sequence shown here is derived from an EMBL/GenBank/DDBJ whole genome shotgun (WGS) entry which is preliminary data.</text>
</comment>
<dbReference type="EMBL" id="JBBBZM010000102">
    <property type="protein sequence ID" value="KAL0634156.1"/>
    <property type="molecule type" value="Genomic_DNA"/>
</dbReference>
<evidence type="ECO:0000313" key="2">
    <source>
        <dbReference type="Proteomes" id="UP001447188"/>
    </source>
</evidence>
<reference evidence="1 2" key="1">
    <citation type="submission" date="2024-02" db="EMBL/GenBank/DDBJ databases">
        <title>Discinaceae phylogenomics.</title>
        <authorList>
            <person name="Dirks A.C."/>
            <person name="James T.Y."/>
        </authorList>
    </citation>
    <scope>NUCLEOTIDE SEQUENCE [LARGE SCALE GENOMIC DNA]</scope>
    <source>
        <strain evidence="1 2">ACD0624</strain>
    </source>
</reference>
<keyword evidence="2" id="KW-1185">Reference proteome</keyword>
<accession>A0ABR3GE93</accession>
<organism evidence="1 2">
    <name type="scientific">Discina gigas</name>
    <dbReference type="NCBI Taxonomy" id="1032678"/>
    <lineage>
        <taxon>Eukaryota</taxon>
        <taxon>Fungi</taxon>
        <taxon>Dikarya</taxon>
        <taxon>Ascomycota</taxon>
        <taxon>Pezizomycotina</taxon>
        <taxon>Pezizomycetes</taxon>
        <taxon>Pezizales</taxon>
        <taxon>Discinaceae</taxon>
        <taxon>Discina</taxon>
    </lineage>
</organism>
<dbReference type="Proteomes" id="UP001447188">
    <property type="component" value="Unassembled WGS sequence"/>
</dbReference>
<name>A0ABR3GE93_9PEZI</name>
<evidence type="ECO:0000313" key="1">
    <source>
        <dbReference type="EMBL" id="KAL0634156.1"/>
    </source>
</evidence>
<gene>
    <name evidence="1" type="ORF">Q9L58_006894</name>
</gene>
<sequence length="148" mass="16700">MPQSLGPIGPVYESSDVVSSLNVNDSDTSSDDSIGLDPFPSEISWFGILADESVEGTAEYTDAEYMRKIATVSDGSHQHIVKLGIRCIMDRLQKRKGQGIRKKLLKDAKKRRDGDRERRARILKRMEDQQEKRFLNMSAGVVSRELLM</sequence>
<protein>
    <submittedName>
        <fullName evidence="1">Uncharacterized protein</fullName>
    </submittedName>
</protein>
<proteinExistence type="predicted"/>